<evidence type="ECO:0000313" key="1">
    <source>
        <dbReference type="EMBL" id="KAJ8616358.1"/>
    </source>
</evidence>
<evidence type="ECO:0000313" key="2">
    <source>
        <dbReference type="Proteomes" id="UP001234297"/>
    </source>
</evidence>
<dbReference type="Proteomes" id="UP001234297">
    <property type="component" value="Chromosome 12"/>
</dbReference>
<gene>
    <name evidence="1" type="ORF">MRB53_035730</name>
</gene>
<proteinExistence type="predicted"/>
<protein>
    <submittedName>
        <fullName evidence="1">Uncharacterized protein</fullName>
    </submittedName>
</protein>
<reference evidence="1 2" key="1">
    <citation type="journal article" date="2022" name="Hortic Res">
        <title>A haplotype resolved chromosomal level avocado genome allows analysis of novel avocado genes.</title>
        <authorList>
            <person name="Nath O."/>
            <person name="Fletcher S.J."/>
            <person name="Hayward A."/>
            <person name="Shaw L.M."/>
            <person name="Masouleh A.K."/>
            <person name="Furtado A."/>
            <person name="Henry R.J."/>
            <person name="Mitter N."/>
        </authorList>
    </citation>
    <scope>NUCLEOTIDE SEQUENCE [LARGE SCALE GENOMIC DNA]</scope>
    <source>
        <strain evidence="2">cv. Hass</strain>
    </source>
</reference>
<name>A0ACC2K5F7_PERAE</name>
<sequence>MEHEIRWAFFSIIPSKAPGLDSFNAKFFQVFWNMVKGDLCSTVLDLFARVNLESRINETAIILIPKKENPRTFKKFRLISLCNVTYKLILKIMVHRLRPILSRLIFPNHGAFVPGRKALDQIVVAREMVHTMSKMKGSRPTIAVKLDVEEAYDTLRWDFLQACLTKLGFNMNFISKIMLCVSSVTFTVRVNGSHSEKFRPERGLRQVTLFLPIYTSPMPNPSLGVPPDWRGRVIWFSLMDGTHIDAFRDRWIPGHNNSLNDQRIAVSNLISHDLNLHPRWSSDTLSLWWDADAMASIQTIPLGCNDIAYWKCETAGTYPTKSLYRHFTTNPTRP</sequence>
<keyword evidence="2" id="KW-1185">Reference proteome</keyword>
<comment type="caution">
    <text evidence="1">The sequence shown here is derived from an EMBL/GenBank/DDBJ whole genome shotgun (WGS) entry which is preliminary data.</text>
</comment>
<dbReference type="EMBL" id="CM056820">
    <property type="protein sequence ID" value="KAJ8616358.1"/>
    <property type="molecule type" value="Genomic_DNA"/>
</dbReference>
<accession>A0ACC2K5F7</accession>
<organism evidence="1 2">
    <name type="scientific">Persea americana</name>
    <name type="common">Avocado</name>
    <dbReference type="NCBI Taxonomy" id="3435"/>
    <lineage>
        <taxon>Eukaryota</taxon>
        <taxon>Viridiplantae</taxon>
        <taxon>Streptophyta</taxon>
        <taxon>Embryophyta</taxon>
        <taxon>Tracheophyta</taxon>
        <taxon>Spermatophyta</taxon>
        <taxon>Magnoliopsida</taxon>
        <taxon>Magnoliidae</taxon>
        <taxon>Laurales</taxon>
        <taxon>Lauraceae</taxon>
        <taxon>Persea</taxon>
    </lineage>
</organism>